<dbReference type="Proteomes" id="UP001153076">
    <property type="component" value="Unassembled WGS sequence"/>
</dbReference>
<dbReference type="InterPro" id="IPR040359">
    <property type="entry name" value="GDU"/>
</dbReference>
<evidence type="ECO:0000256" key="4">
    <source>
        <dbReference type="ARBA" id="ARBA00022692"/>
    </source>
</evidence>
<keyword evidence="10" id="KW-1185">Reference proteome</keyword>
<evidence type="ECO:0000256" key="7">
    <source>
        <dbReference type="ARBA" id="ARBA00023136"/>
    </source>
</evidence>
<comment type="caution">
    <text evidence="9">The sequence shown here is derived from an EMBL/GenBank/DDBJ whole genome shotgun (WGS) entry which is preliminary data.</text>
</comment>
<evidence type="ECO:0000256" key="5">
    <source>
        <dbReference type="ARBA" id="ARBA00022970"/>
    </source>
</evidence>
<accession>A0A9Q1QBQ0</accession>
<keyword evidence="6 8" id="KW-1133">Transmembrane helix</keyword>
<keyword evidence="7 8" id="KW-0472">Membrane</keyword>
<keyword evidence="4 8" id="KW-0812">Transmembrane</keyword>
<reference evidence="9" key="1">
    <citation type="submission" date="2022-04" db="EMBL/GenBank/DDBJ databases">
        <title>Carnegiea gigantea Genome sequencing and assembly v2.</title>
        <authorList>
            <person name="Copetti D."/>
            <person name="Sanderson M.J."/>
            <person name="Burquez A."/>
            <person name="Wojciechowski M.F."/>
        </authorList>
    </citation>
    <scope>NUCLEOTIDE SEQUENCE</scope>
    <source>
        <strain evidence="9">SGP5-SGP5p</strain>
        <tissue evidence="9">Aerial part</tissue>
    </source>
</reference>
<dbReference type="GO" id="GO:0006865">
    <property type="term" value="P:amino acid transport"/>
    <property type="evidence" value="ECO:0007669"/>
    <property type="project" value="UniProtKB-KW"/>
</dbReference>
<evidence type="ECO:0000256" key="1">
    <source>
        <dbReference type="ARBA" id="ARBA00004167"/>
    </source>
</evidence>
<comment type="similarity">
    <text evidence="2">Belongs to the GLUTAMINE DUMPER 1 (TC 9.B.60) family.</text>
</comment>
<dbReference type="OrthoDB" id="1930784at2759"/>
<evidence type="ECO:0000313" key="10">
    <source>
        <dbReference type="Proteomes" id="UP001153076"/>
    </source>
</evidence>
<evidence type="ECO:0000256" key="6">
    <source>
        <dbReference type="ARBA" id="ARBA00022989"/>
    </source>
</evidence>
<keyword evidence="5" id="KW-0029">Amino-acid transport</keyword>
<keyword evidence="3" id="KW-0813">Transport</keyword>
<sequence>MRTTFYFRNPTTTSTTTAAVPGSPWRSPVPYMFGGMAAMLGLIAFAFVILACSDCLLSGNDNVEEDGRQLEVKSKGVVGDHQENNNKKVVVIMAGDDKPSFLATPSALIFSNPIINSLDDLFKNKSSTVSMHEPNESDSNALDVTPTLSIIRLS</sequence>
<organism evidence="9 10">
    <name type="scientific">Carnegiea gigantea</name>
    <dbReference type="NCBI Taxonomy" id="171969"/>
    <lineage>
        <taxon>Eukaryota</taxon>
        <taxon>Viridiplantae</taxon>
        <taxon>Streptophyta</taxon>
        <taxon>Embryophyta</taxon>
        <taxon>Tracheophyta</taxon>
        <taxon>Spermatophyta</taxon>
        <taxon>Magnoliopsida</taxon>
        <taxon>eudicotyledons</taxon>
        <taxon>Gunneridae</taxon>
        <taxon>Pentapetalae</taxon>
        <taxon>Caryophyllales</taxon>
        <taxon>Cactineae</taxon>
        <taxon>Cactaceae</taxon>
        <taxon>Cactoideae</taxon>
        <taxon>Echinocereeae</taxon>
        <taxon>Carnegiea</taxon>
    </lineage>
</organism>
<dbReference type="EMBL" id="JAKOGI010000349">
    <property type="protein sequence ID" value="KAJ8436348.1"/>
    <property type="molecule type" value="Genomic_DNA"/>
</dbReference>
<name>A0A9Q1QBQ0_9CARY</name>
<gene>
    <name evidence="9" type="ORF">Cgig2_009913</name>
</gene>
<feature type="transmembrane region" description="Helical" evidence="8">
    <location>
        <begin position="31"/>
        <end position="52"/>
    </location>
</feature>
<dbReference type="GO" id="GO:0016020">
    <property type="term" value="C:membrane"/>
    <property type="evidence" value="ECO:0007669"/>
    <property type="project" value="UniProtKB-SubCell"/>
</dbReference>
<comment type="subcellular location">
    <subcellularLocation>
        <location evidence="1">Membrane</location>
        <topology evidence="1">Single-pass membrane protein</topology>
    </subcellularLocation>
</comment>
<evidence type="ECO:0000256" key="8">
    <source>
        <dbReference type="SAM" id="Phobius"/>
    </source>
</evidence>
<dbReference type="PANTHER" id="PTHR33228">
    <property type="entry name" value="PROTEIN GLUTAMINE DUMPER 4-RELATED"/>
    <property type="match status" value="1"/>
</dbReference>
<evidence type="ECO:0000256" key="3">
    <source>
        <dbReference type="ARBA" id="ARBA00022448"/>
    </source>
</evidence>
<proteinExistence type="inferred from homology"/>
<evidence type="ECO:0000256" key="2">
    <source>
        <dbReference type="ARBA" id="ARBA00009977"/>
    </source>
</evidence>
<dbReference type="PANTHER" id="PTHR33228:SF77">
    <property type="entry name" value="PROTEIN GLUTAMINE DUMPER 2"/>
    <property type="match status" value="1"/>
</dbReference>
<protein>
    <submittedName>
        <fullName evidence="9">Uncharacterized protein</fullName>
    </submittedName>
</protein>
<dbReference type="GO" id="GO:0080143">
    <property type="term" value="P:regulation of amino acid export"/>
    <property type="evidence" value="ECO:0007669"/>
    <property type="project" value="InterPro"/>
</dbReference>
<evidence type="ECO:0000313" key="9">
    <source>
        <dbReference type="EMBL" id="KAJ8436348.1"/>
    </source>
</evidence>
<dbReference type="AlphaFoldDB" id="A0A9Q1QBQ0"/>